<dbReference type="AlphaFoldDB" id="A0A127PFY9"/>
<feature type="compositionally biased region" description="Basic and acidic residues" evidence="1">
    <location>
        <begin position="59"/>
        <end position="72"/>
    </location>
</feature>
<dbReference type="PATRIC" id="fig|158899.10.peg.3684"/>
<evidence type="ECO:0000313" key="3">
    <source>
        <dbReference type="EMBL" id="AMO96331.1"/>
    </source>
</evidence>
<name>A0A127PFY9_9BURK</name>
<proteinExistence type="predicted"/>
<reference evidence="3 4" key="1">
    <citation type="submission" date="2015-11" db="EMBL/GenBank/DDBJ databases">
        <title>Exploring the genomic traits of fungus-feeding bacterial genus Collimonas.</title>
        <authorList>
            <person name="Song C."/>
            <person name="Schmidt R."/>
            <person name="de Jager V."/>
            <person name="Krzyzanowska D."/>
            <person name="Jongedijk E."/>
            <person name="Cankar K."/>
            <person name="Beekwilder J."/>
            <person name="van Veen A."/>
            <person name="de Boer W."/>
            <person name="van Veen J.A."/>
            <person name="Garbeva P."/>
        </authorList>
    </citation>
    <scope>NUCLEOTIDE SEQUENCE [LARGE SCALE GENOMIC DNA]</scope>
    <source>
        <strain evidence="3 4">Ter6</strain>
    </source>
</reference>
<evidence type="ECO:0008006" key="5">
    <source>
        <dbReference type="Google" id="ProtNLM"/>
    </source>
</evidence>
<dbReference type="Proteomes" id="UP000072421">
    <property type="component" value="Chromosome"/>
</dbReference>
<feature type="signal peptide" evidence="2">
    <location>
        <begin position="1"/>
        <end position="22"/>
    </location>
</feature>
<gene>
    <name evidence="3" type="ORF">CFter6_3707</name>
</gene>
<organism evidence="3">
    <name type="scientific">Collimonas fungivorans</name>
    <dbReference type="NCBI Taxonomy" id="158899"/>
    <lineage>
        <taxon>Bacteria</taxon>
        <taxon>Pseudomonadati</taxon>
        <taxon>Pseudomonadota</taxon>
        <taxon>Betaproteobacteria</taxon>
        <taxon>Burkholderiales</taxon>
        <taxon>Oxalobacteraceae</taxon>
        <taxon>Collimonas</taxon>
    </lineage>
</organism>
<accession>A0A127PFY9</accession>
<evidence type="ECO:0000256" key="1">
    <source>
        <dbReference type="SAM" id="MobiDB-lite"/>
    </source>
</evidence>
<feature type="region of interest" description="Disordered" evidence="1">
    <location>
        <begin position="43"/>
        <end position="72"/>
    </location>
</feature>
<keyword evidence="2" id="KW-0732">Signal</keyword>
<protein>
    <recommendedName>
        <fullName evidence="5">Secreted protein</fullName>
    </recommendedName>
</protein>
<evidence type="ECO:0000256" key="2">
    <source>
        <dbReference type="SAM" id="SignalP"/>
    </source>
</evidence>
<evidence type="ECO:0000313" key="4">
    <source>
        <dbReference type="Proteomes" id="UP000072421"/>
    </source>
</evidence>
<feature type="chain" id="PRO_5007276959" description="Secreted protein" evidence="2">
    <location>
        <begin position="23"/>
        <end position="72"/>
    </location>
</feature>
<dbReference type="EMBL" id="CP013232">
    <property type="protein sequence ID" value="AMO96331.1"/>
    <property type="molecule type" value="Genomic_DNA"/>
</dbReference>
<sequence length="72" mass="8069">MVLACRKLFMMMSLLSLCPMHAVLAGRLMGRAAIRHGGRCKALHRQSKGQEPEDCDLEEAGHGRQYKSEIKD</sequence>